<dbReference type="RefSeq" id="WP_146598594.1">
    <property type="nucleotide sequence ID" value="NZ_SJPY01000001.1"/>
</dbReference>
<keyword evidence="3" id="KW-1185">Reference proteome</keyword>
<dbReference type="OrthoDB" id="231317at2"/>
<name>A0A5C6EFH1_9BACT</name>
<dbReference type="EMBL" id="SJPY01000001">
    <property type="protein sequence ID" value="TWU45989.1"/>
    <property type="molecule type" value="Genomic_DNA"/>
</dbReference>
<evidence type="ECO:0000313" key="3">
    <source>
        <dbReference type="Proteomes" id="UP000315471"/>
    </source>
</evidence>
<protein>
    <submittedName>
        <fullName evidence="2">Uncharacterized protein</fullName>
    </submittedName>
</protein>
<comment type="caution">
    <text evidence="2">The sequence shown here is derived from an EMBL/GenBank/DDBJ whole genome shotgun (WGS) entry which is preliminary data.</text>
</comment>
<dbReference type="AlphaFoldDB" id="A0A5C6EFH1"/>
<reference evidence="2 3" key="1">
    <citation type="submission" date="2019-02" db="EMBL/GenBank/DDBJ databases">
        <title>Deep-cultivation of Planctomycetes and their phenomic and genomic characterization uncovers novel biology.</title>
        <authorList>
            <person name="Wiegand S."/>
            <person name="Jogler M."/>
            <person name="Boedeker C."/>
            <person name="Pinto D."/>
            <person name="Vollmers J."/>
            <person name="Rivas-Marin E."/>
            <person name="Kohn T."/>
            <person name="Peeters S.H."/>
            <person name="Heuer A."/>
            <person name="Rast P."/>
            <person name="Oberbeckmann S."/>
            <person name="Bunk B."/>
            <person name="Jeske O."/>
            <person name="Meyerdierks A."/>
            <person name="Storesund J.E."/>
            <person name="Kallscheuer N."/>
            <person name="Luecker S."/>
            <person name="Lage O.M."/>
            <person name="Pohl T."/>
            <person name="Merkel B.J."/>
            <person name="Hornburger P."/>
            <person name="Mueller R.-W."/>
            <person name="Bruemmer F."/>
            <person name="Labrenz M."/>
            <person name="Spormann A.M."/>
            <person name="Op Den Camp H."/>
            <person name="Overmann J."/>
            <person name="Amann R."/>
            <person name="Jetten M.S.M."/>
            <person name="Mascher T."/>
            <person name="Medema M.H."/>
            <person name="Devos D.P."/>
            <person name="Kaster A.-K."/>
            <person name="Ovreas L."/>
            <person name="Rohde M."/>
            <person name="Galperin M.Y."/>
            <person name="Jogler C."/>
        </authorList>
    </citation>
    <scope>NUCLEOTIDE SEQUENCE [LARGE SCALE GENOMIC DNA]</scope>
    <source>
        <strain evidence="2 3">Q31b</strain>
    </source>
</reference>
<proteinExistence type="predicted"/>
<gene>
    <name evidence="2" type="ORF">Q31b_11660</name>
</gene>
<dbReference type="Proteomes" id="UP000315471">
    <property type="component" value="Unassembled WGS sequence"/>
</dbReference>
<feature type="compositionally biased region" description="Basic residues" evidence="1">
    <location>
        <begin position="7"/>
        <end position="16"/>
    </location>
</feature>
<evidence type="ECO:0000256" key="1">
    <source>
        <dbReference type="SAM" id="MobiDB-lite"/>
    </source>
</evidence>
<feature type="region of interest" description="Disordered" evidence="1">
    <location>
        <begin position="1"/>
        <end position="26"/>
    </location>
</feature>
<evidence type="ECO:0000313" key="2">
    <source>
        <dbReference type="EMBL" id="TWU45989.1"/>
    </source>
</evidence>
<sequence length="83" mass="10056">MDDIHKSAHRGHRAKRPKEESKIAYRRRRDFGETPFPVIKVMFDRPRFLLRGIEGFEQEWQWVSGLPCPQKNFRNFLLTHKSF</sequence>
<accession>A0A5C6EFH1</accession>
<organism evidence="2 3">
    <name type="scientific">Novipirellula aureliae</name>
    <dbReference type="NCBI Taxonomy" id="2527966"/>
    <lineage>
        <taxon>Bacteria</taxon>
        <taxon>Pseudomonadati</taxon>
        <taxon>Planctomycetota</taxon>
        <taxon>Planctomycetia</taxon>
        <taxon>Pirellulales</taxon>
        <taxon>Pirellulaceae</taxon>
        <taxon>Novipirellula</taxon>
    </lineage>
</organism>